<dbReference type="GO" id="GO:0015421">
    <property type="term" value="F:ABC-type oligopeptide transporter activity"/>
    <property type="evidence" value="ECO:0007669"/>
    <property type="project" value="TreeGrafter"/>
</dbReference>
<evidence type="ECO:0000256" key="6">
    <source>
        <dbReference type="ARBA" id="ARBA00022840"/>
    </source>
</evidence>
<dbReference type="PROSITE" id="PS50893">
    <property type="entry name" value="ABC_TRANSPORTER_2"/>
    <property type="match status" value="1"/>
</dbReference>
<dbReference type="SMART" id="SM00382">
    <property type="entry name" value="AAA"/>
    <property type="match status" value="1"/>
</dbReference>
<dbReference type="InterPro" id="IPR036640">
    <property type="entry name" value="ABC1_TM_sf"/>
</dbReference>
<keyword evidence="8 9" id="KW-0472">Membrane</keyword>
<dbReference type="PROSITE" id="PS00211">
    <property type="entry name" value="ABC_TRANSPORTER_1"/>
    <property type="match status" value="1"/>
</dbReference>
<dbReference type="KEGG" id="gim:F1728_22585"/>
<dbReference type="Gene3D" id="3.40.50.300">
    <property type="entry name" value="P-loop containing nucleotide triphosphate hydrolases"/>
    <property type="match status" value="1"/>
</dbReference>
<dbReference type="FunFam" id="3.40.50.300:FF:000221">
    <property type="entry name" value="Multidrug ABC transporter ATP-binding protein"/>
    <property type="match status" value="1"/>
</dbReference>
<dbReference type="InterPro" id="IPR039421">
    <property type="entry name" value="Type_1_exporter"/>
</dbReference>
<gene>
    <name evidence="12" type="ORF">F1728_22585</name>
</gene>
<name>A0A6I6AJI5_9PLAN</name>
<dbReference type="PROSITE" id="PS50929">
    <property type="entry name" value="ABC_TM1F"/>
    <property type="match status" value="1"/>
</dbReference>
<feature type="transmembrane region" description="Helical" evidence="9">
    <location>
        <begin position="360"/>
        <end position="378"/>
    </location>
</feature>
<dbReference type="GO" id="GO:0005886">
    <property type="term" value="C:plasma membrane"/>
    <property type="evidence" value="ECO:0007669"/>
    <property type="project" value="UniProtKB-SubCell"/>
</dbReference>
<evidence type="ECO:0000256" key="4">
    <source>
        <dbReference type="ARBA" id="ARBA00022692"/>
    </source>
</evidence>
<evidence type="ECO:0000256" key="2">
    <source>
        <dbReference type="ARBA" id="ARBA00022448"/>
    </source>
</evidence>
<evidence type="ECO:0000256" key="8">
    <source>
        <dbReference type="ARBA" id="ARBA00023136"/>
    </source>
</evidence>
<proteinExistence type="predicted"/>
<protein>
    <submittedName>
        <fullName evidence="12">ABC transporter ATP-binding protein</fullName>
    </submittedName>
</protein>
<dbReference type="GO" id="GO:0016887">
    <property type="term" value="F:ATP hydrolysis activity"/>
    <property type="evidence" value="ECO:0007669"/>
    <property type="project" value="InterPro"/>
</dbReference>
<dbReference type="InterPro" id="IPR027417">
    <property type="entry name" value="P-loop_NTPase"/>
</dbReference>
<keyword evidence="6 12" id="KW-0067">ATP-binding</keyword>
<dbReference type="InterPro" id="IPR017871">
    <property type="entry name" value="ABC_transporter-like_CS"/>
</dbReference>
<feature type="transmembrane region" description="Helical" evidence="9">
    <location>
        <begin position="35"/>
        <end position="60"/>
    </location>
</feature>
<dbReference type="SUPFAM" id="SSF52540">
    <property type="entry name" value="P-loop containing nucleoside triphosphate hydrolases"/>
    <property type="match status" value="1"/>
</dbReference>
<dbReference type="PANTHER" id="PTHR43394">
    <property type="entry name" value="ATP-DEPENDENT PERMEASE MDL1, MITOCHONDRIAL"/>
    <property type="match status" value="1"/>
</dbReference>
<keyword evidence="2" id="KW-0813">Transport</keyword>
<sequence length="709" mass="79778">MNRLTNNILISNSRVSTVNSFTRILHYVWPFRRRLITAFFFAVLVAILWGANLSVTFLVVKVLLQGERIDQYVQTQIVETEDTIKDKERVLKEISGKLQAYQIDHSVEDLSTAEADATKFADAPVKLLSEHSRQQEDMSIASRKLFALKWIESNILPWVPDDQFDTFAMILGLLLVTTMIKGVCIFTQDVIVGGVVELATMSIRKECFRKALDLDYQSLSDEGTASLMSRFTFDMQQLSQGLTLMGGKIIREPLKALACVVFAFMVNWRLTLLSFVFAPLIAIVFYKIGKTLKHASQRMMESMSRIYKTLEESFESSKVIIAFNGARKHRSRFHHENKEYFKKALRIVRIDSLTSPTTEMLGLMAIFIALIPGSYLVLRGKTEIWGIQLASAPMDIATLSMMYALLAGITDPARKMSSVYSKLKRTAAAAERIFTVMDRESLVKETTDPEPFPQKVESVRFNKIDFTYAQRKESTRNNEPILDGVNLEVAAGEVVLVVGENGSGKSTLVNLLPRFYDPDKGNIFINEVDIRDIRLRDLRNHIGVVSQETMLFDDTILENIRYGRPSASRHEIEVVAKKAHVSQFAEQLPDGLHYGVGEKGHELSGGQRQRIALARAFLRDPNILILDEATSAIDSQSEILIHKALKEFAPGRTVFIITHSVGQSLLEFATRVVVMDSGKVVATGPHNTLVDTCPQYQNLLSAQVRQRTA</sequence>
<dbReference type="InterPro" id="IPR003593">
    <property type="entry name" value="AAA+_ATPase"/>
</dbReference>
<evidence type="ECO:0000313" key="13">
    <source>
        <dbReference type="Proteomes" id="UP000427281"/>
    </source>
</evidence>
<evidence type="ECO:0000256" key="1">
    <source>
        <dbReference type="ARBA" id="ARBA00004651"/>
    </source>
</evidence>
<evidence type="ECO:0000256" key="3">
    <source>
        <dbReference type="ARBA" id="ARBA00022475"/>
    </source>
</evidence>
<dbReference type="CDD" id="cd18552">
    <property type="entry name" value="ABC_6TM_MsbA_like"/>
    <property type="match status" value="1"/>
</dbReference>
<dbReference type="EMBL" id="CP043930">
    <property type="protein sequence ID" value="QGQ25301.1"/>
    <property type="molecule type" value="Genomic_DNA"/>
</dbReference>
<evidence type="ECO:0000259" key="10">
    <source>
        <dbReference type="PROSITE" id="PS50893"/>
    </source>
</evidence>
<dbReference type="InterPro" id="IPR011527">
    <property type="entry name" value="ABC1_TM_dom"/>
</dbReference>
<keyword evidence="5" id="KW-0547">Nucleotide-binding</keyword>
<reference evidence="12 13" key="1">
    <citation type="submission" date="2019-09" db="EMBL/GenBank/DDBJ databases">
        <title>Gimesia benthica sp. nov., a novel bacterium isolated from deep-sea water of the Northwest Indian Ocean.</title>
        <authorList>
            <person name="Dai X."/>
        </authorList>
    </citation>
    <scope>NUCLEOTIDE SEQUENCE [LARGE SCALE GENOMIC DNA]</scope>
    <source>
        <strain evidence="12 13">E7</strain>
    </source>
</reference>
<feature type="domain" description="ABC transporter" evidence="10">
    <location>
        <begin position="459"/>
        <end position="702"/>
    </location>
</feature>
<evidence type="ECO:0000256" key="5">
    <source>
        <dbReference type="ARBA" id="ARBA00022741"/>
    </source>
</evidence>
<evidence type="ECO:0000256" key="9">
    <source>
        <dbReference type="SAM" id="Phobius"/>
    </source>
</evidence>
<evidence type="ECO:0000256" key="7">
    <source>
        <dbReference type="ARBA" id="ARBA00022989"/>
    </source>
</evidence>
<feature type="transmembrane region" description="Helical" evidence="9">
    <location>
        <begin position="384"/>
        <end position="406"/>
    </location>
</feature>
<organism evidence="12 13">
    <name type="scientific">Gimesia benthica</name>
    <dbReference type="NCBI Taxonomy" id="2608982"/>
    <lineage>
        <taxon>Bacteria</taxon>
        <taxon>Pseudomonadati</taxon>
        <taxon>Planctomycetota</taxon>
        <taxon>Planctomycetia</taxon>
        <taxon>Planctomycetales</taxon>
        <taxon>Planctomycetaceae</taxon>
        <taxon>Gimesia</taxon>
    </lineage>
</organism>
<dbReference type="AlphaFoldDB" id="A0A6I6AJI5"/>
<keyword evidence="13" id="KW-1185">Reference proteome</keyword>
<feature type="domain" description="ABC transmembrane type-1" evidence="11">
    <location>
        <begin position="159"/>
        <end position="425"/>
    </location>
</feature>
<dbReference type="GO" id="GO:0005524">
    <property type="term" value="F:ATP binding"/>
    <property type="evidence" value="ECO:0007669"/>
    <property type="project" value="UniProtKB-KW"/>
</dbReference>
<evidence type="ECO:0000259" key="11">
    <source>
        <dbReference type="PROSITE" id="PS50929"/>
    </source>
</evidence>
<dbReference type="Proteomes" id="UP000427281">
    <property type="component" value="Chromosome"/>
</dbReference>
<keyword evidence="7 9" id="KW-1133">Transmembrane helix</keyword>
<comment type="subcellular location">
    <subcellularLocation>
        <location evidence="1">Cell membrane</location>
        <topology evidence="1">Multi-pass membrane protein</topology>
    </subcellularLocation>
</comment>
<dbReference type="InterPro" id="IPR003439">
    <property type="entry name" value="ABC_transporter-like_ATP-bd"/>
</dbReference>
<dbReference type="Pfam" id="PF00005">
    <property type="entry name" value="ABC_tran"/>
    <property type="match status" value="1"/>
</dbReference>
<keyword evidence="3" id="KW-1003">Cell membrane</keyword>
<keyword evidence="4 9" id="KW-0812">Transmembrane</keyword>
<feature type="transmembrane region" description="Helical" evidence="9">
    <location>
        <begin position="272"/>
        <end position="289"/>
    </location>
</feature>
<accession>A0A6I6AJI5</accession>
<dbReference type="PANTHER" id="PTHR43394:SF1">
    <property type="entry name" value="ATP-BINDING CASSETTE SUB-FAMILY B MEMBER 10, MITOCHONDRIAL"/>
    <property type="match status" value="1"/>
</dbReference>
<dbReference type="SUPFAM" id="SSF90123">
    <property type="entry name" value="ABC transporter transmembrane region"/>
    <property type="match status" value="1"/>
</dbReference>
<dbReference type="Pfam" id="PF00664">
    <property type="entry name" value="ABC_membrane"/>
    <property type="match status" value="1"/>
</dbReference>
<dbReference type="Gene3D" id="1.20.1560.10">
    <property type="entry name" value="ABC transporter type 1, transmembrane domain"/>
    <property type="match status" value="1"/>
</dbReference>
<evidence type="ECO:0000313" key="12">
    <source>
        <dbReference type="EMBL" id="QGQ25301.1"/>
    </source>
</evidence>